<dbReference type="InterPro" id="IPR038729">
    <property type="entry name" value="Rad50/SbcC_AAA"/>
</dbReference>
<dbReference type="SUPFAM" id="SSF52540">
    <property type="entry name" value="P-loop containing nucleoside triphosphate hydrolases"/>
    <property type="match status" value="1"/>
</dbReference>
<reference evidence="10 11" key="1">
    <citation type="submission" date="2018-08" db="EMBL/GenBank/DDBJ databases">
        <title>A genome reference for cultivated species of the human gut microbiota.</title>
        <authorList>
            <person name="Zou Y."/>
            <person name="Xue W."/>
            <person name="Luo G."/>
        </authorList>
    </citation>
    <scope>NUCLEOTIDE SEQUENCE [LARGE SCALE GENOMIC DNA]</scope>
    <source>
        <strain evidence="10 11">AF22-21</strain>
    </source>
</reference>
<evidence type="ECO:0000256" key="8">
    <source>
        <dbReference type="PIRNR" id="PIRNR003128"/>
    </source>
</evidence>
<name>A0A3R5WPV4_9FIRM</name>
<dbReference type="GO" id="GO:0006310">
    <property type="term" value="P:DNA recombination"/>
    <property type="evidence" value="ECO:0007669"/>
    <property type="project" value="InterPro"/>
</dbReference>
<dbReference type="InterPro" id="IPR027417">
    <property type="entry name" value="P-loop_NTPase"/>
</dbReference>
<dbReference type="PANTHER" id="PTHR11059">
    <property type="entry name" value="DNA REPAIR PROTEIN RECN"/>
    <property type="match status" value="1"/>
</dbReference>
<dbReference type="OrthoDB" id="9806954at2"/>
<evidence type="ECO:0000256" key="1">
    <source>
        <dbReference type="ARBA" id="ARBA00009441"/>
    </source>
</evidence>
<dbReference type="NCBIfam" id="TIGR00634">
    <property type="entry name" value="recN"/>
    <property type="match status" value="1"/>
</dbReference>
<dbReference type="RefSeq" id="WP_119201916.1">
    <property type="nucleotide sequence ID" value="NZ_CABIWG010000004.1"/>
</dbReference>
<proteinExistence type="inferred from homology"/>
<evidence type="ECO:0000256" key="4">
    <source>
        <dbReference type="ARBA" id="ARBA00022763"/>
    </source>
</evidence>
<protein>
    <recommendedName>
        <fullName evidence="2 8">DNA repair protein RecN</fullName>
    </recommendedName>
    <alternativeName>
        <fullName evidence="7 8">Recombination protein N</fullName>
    </alternativeName>
</protein>
<dbReference type="PIRSF" id="PIRSF003128">
    <property type="entry name" value="RecN"/>
    <property type="match status" value="1"/>
</dbReference>
<comment type="caution">
    <text evidence="10">The sequence shown here is derived from an EMBL/GenBank/DDBJ whole genome shotgun (WGS) entry which is preliminary data.</text>
</comment>
<dbReference type="AlphaFoldDB" id="A0A3R5WPV4"/>
<dbReference type="GO" id="GO:0043590">
    <property type="term" value="C:bacterial nucleoid"/>
    <property type="evidence" value="ECO:0007669"/>
    <property type="project" value="TreeGrafter"/>
</dbReference>
<keyword evidence="6 8" id="KW-0234">DNA repair</keyword>
<keyword evidence="3" id="KW-0547">Nucleotide-binding</keyword>
<accession>A0A3R5WPV4</accession>
<evidence type="ECO:0000313" key="10">
    <source>
        <dbReference type="EMBL" id="RGS44023.1"/>
    </source>
</evidence>
<organism evidence="10 11">
    <name type="scientific">Coprococcus eutactus</name>
    <dbReference type="NCBI Taxonomy" id="33043"/>
    <lineage>
        <taxon>Bacteria</taxon>
        <taxon>Bacillati</taxon>
        <taxon>Bacillota</taxon>
        <taxon>Clostridia</taxon>
        <taxon>Lachnospirales</taxon>
        <taxon>Lachnospiraceae</taxon>
        <taxon>Coprococcus</taxon>
    </lineage>
</organism>
<gene>
    <name evidence="10" type="primary">recN</name>
    <name evidence="10" type="ORF">DWX94_01080</name>
</gene>
<dbReference type="Gene3D" id="3.40.50.300">
    <property type="entry name" value="P-loop containing nucleotide triphosphate hydrolases"/>
    <property type="match status" value="2"/>
</dbReference>
<dbReference type="EMBL" id="QRVK01000002">
    <property type="protein sequence ID" value="RGS44023.1"/>
    <property type="molecule type" value="Genomic_DNA"/>
</dbReference>
<dbReference type="CDD" id="cd03241">
    <property type="entry name" value="ABC_RecN"/>
    <property type="match status" value="1"/>
</dbReference>
<dbReference type="Pfam" id="PF13476">
    <property type="entry name" value="AAA_23"/>
    <property type="match status" value="1"/>
</dbReference>
<evidence type="ECO:0000313" key="11">
    <source>
        <dbReference type="Proteomes" id="UP000283295"/>
    </source>
</evidence>
<dbReference type="PANTHER" id="PTHR11059:SF0">
    <property type="entry name" value="DNA REPAIR PROTEIN RECN"/>
    <property type="match status" value="1"/>
</dbReference>
<comment type="function">
    <text evidence="8">May be involved in recombinational repair of damaged DNA.</text>
</comment>
<sequence>MLLNVHIKNIALIDDANVNFTDNLNILTGETGAGKSIIMGALKIGMGDKLPKDIVREAGKEGFCQLLFLVDDESVLEQIRQLGVEPTEDGEILITRRIVNSRTINTINDMAVTAARLREVSALLIDMHTQHQQQTLLKKNEHMKLLDKFGRAAIEPLKREVAQRHADYTELVDQMDKLSMDEAERSRRAEFLKYQIAEIESANVKAGEDEDIEHQYNKMVNSRDIVAAASEVYSVTGYENQSSAGNEIGRVLVNLKGIKELDDEIDGLYSQLENIDALLNDFNVELSNYMQSMNFDDSEFREVESRLDVINDIKGKYGSTVDEVNRYLEESKAEYEKLSEYDEYIAELSGKINKAKKLMIDAADKLSAERKKQAKLMCKEIKTALSDLSFMQVDFDMVFDRLSECTANGIDDCYFVISTNVGEKLRPLYDVASGGELSRIMLAVKSCMAAEDNIGTLVFDEIDVGISGRAAQAVAEKMALISRKHQVISITHLPQIAAMADSHYLIEKSADEGKTVTKIVRLSEAESITEIARLLGGASITDAVMSNALEMKQMAEKTKKY</sequence>
<keyword evidence="4 8" id="KW-0227">DNA damage</keyword>
<feature type="domain" description="Rad50/SbcC-type AAA" evidence="9">
    <location>
        <begin position="5"/>
        <end position="200"/>
    </location>
</feature>
<evidence type="ECO:0000256" key="3">
    <source>
        <dbReference type="ARBA" id="ARBA00022741"/>
    </source>
</evidence>
<evidence type="ECO:0000259" key="9">
    <source>
        <dbReference type="Pfam" id="PF13476"/>
    </source>
</evidence>
<dbReference type="InterPro" id="IPR004604">
    <property type="entry name" value="DNA_recomb/repair_RecN"/>
</dbReference>
<evidence type="ECO:0000256" key="5">
    <source>
        <dbReference type="ARBA" id="ARBA00022840"/>
    </source>
</evidence>
<evidence type="ECO:0000256" key="2">
    <source>
        <dbReference type="ARBA" id="ARBA00021315"/>
    </source>
</evidence>
<evidence type="ECO:0000256" key="7">
    <source>
        <dbReference type="ARBA" id="ARBA00033408"/>
    </source>
</evidence>
<dbReference type="GO" id="GO:0016887">
    <property type="term" value="F:ATP hydrolysis activity"/>
    <property type="evidence" value="ECO:0007669"/>
    <property type="project" value="InterPro"/>
</dbReference>
<dbReference type="GO" id="GO:0005524">
    <property type="term" value="F:ATP binding"/>
    <property type="evidence" value="ECO:0007669"/>
    <property type="project" value="UniProtKB-KW"/>
</dbReference>
<keyword evidence="5" id="KW-0067">ATP-binding</keyword>
<comment type="similarity">
    <text evidence="1 8">Belongs to the RecN family.</text>
</comment>
<dbReference type="GO" id="GO:0006302">
    <property type="term" value="P:double-strand break repair"/>
    <property type="evidence" value="ECO:0007669"/>
    <property type="project" value="InterPro"/>
</dbReference>
<dbReference type="Proteomes" id="UP000283295">
    <property type="component" value="Unassembled WGS sequence"/>
</dbReference>
<dbReference type="GO" id="GO:0009432">
    <property type="term" value="P:SOS response"/>
    <property type="evidence" value="ECO:0007669"/>
    <property type="project" value="TreeGrafter"/>
</dbReference>
<evidence type="ECO:0000256" key="6">
    <source>
        <dbReference type="ARBA" id="ARBA00023204"/>
    </source>
</evidence>